<dbReference type="OrthoDB" id="9788101at2"/>
<evidence type="ECO:0000313" key="2">
    <source>
        <dbReference type="EMBL" id="GEO07613.1"/>
    </source>
</evidence>
<dbReference type="Proteomes" id="UP000321513">
    <property type="component" value="Unassembled WGS sequence"/>
</dbReference>
<gene>
    <name evidence="2" type="ORF">SAE01_01090</name>
</gene>
<proteinExistence type="predicted"/>
<dbReference type="Pfam" id="PF00535">
    <property type="entry name" value="Glycos_transf_2"/>
    <property type="match status" value="1"/>
</dbReference>
<dbReference type="GO" id="GO:0016758">
    <property type="term" value="F:hexosyltransferase activity"/>
    <property type="evidence" value="ECO:0007669"/>
    <property type="project" value="UniProtKB-ARBA"/>
</dbReference>
<comment type="caution">
    <text evidence="2">The sequence shown here is derived from an EMBL/GenBank/DDBJ whole genome shotgun (WGS) entry which is preliminary data.</text>
</comment>
<dbReference type="PANTHER" id="PTHR22916">
    <property type="entry name" value="GLYCOSYLTRANSFERASE"/>
    <property type="match status" value="1"/>
</dbReference>
<dbReference type="EMBL" id="BJYT01000001">
    <property type="protein sequence ID" value="GEO07613.1"/>
    <property type="molecule type" value="Genomic_DNA"/>
</dbReference>
<dbReference type="AlphaFoldDB" id="A0A512B6L8"/>
<dbReference type="RefSeq" id="WP_147201577.1">
    <property type="nucleotide sequence ID" value="NZ_BJYT01000001.1"/>
</dbReference>
<dbReference type="InterPro" id="IPR001173">
    <property type="entry name" value="Glyco_trans_2-like"/>
</dbReference>
<accession>A0A512B6L8</accession>
<dbReference type="InterPro" id="IPR029044">
    <property type="entry name" value="Nucleotide-diphossugar_trans"/>
</dbReference>
<sequence length="317" mass="37065">MAIPKISIVTPSFNQGLYIEKTILSIITQGYPNLEYIIIDGGSTDNTIDIIRKYEQHISYWVSEPDKGQSDALNKGLSKCTGDIFNWINSDDYLADNALFKIADYFTKNASIDVVCGWCSLFDEETLKENFKHQTEIFPSLEETLVEQRINQPASFYRLGVVKQVGGVNQALHYVMDLDLWFRYLAAYGQKAVLLVDDFFAYFRLHTASKTVQLQLKFREEERLLWYHLLQQLQVQNTLTSFFRTSTNYNNLINWNCRAINRQKLINFLCKKYLIEFYKTKNVSAARFAFFNQLKAGNLRLQRNYVGMFYHLFLRLS</sequence>
<keyword evidence="3" id="KW-1185">Reference proteome</keyword>
<evidence type="ECO:0000259" key="1">
    <source>
        <dbReference type="Pfam" id="PF00535"/>
    </source>
</evidence>
<reference evidence="2 3" key="1">
    <citation type="submission" date="2019-07" db="EMBL/GenBank/DDBJ databases">
        <title>Whole genome shotgun sequence of Segetibacter aerophilus NBRC 106135.</title>
        <authorList>
            <person name="Hosoyama A."/>
            <person name="Uohara A."/>
            <person name="Ohji S."/>
            <person name="Ichikawa N."/>
        </authorList>
    </citation>
    <scope>NUCLEOTIDE SEQUENCE [LARGE SCALE GENOMIC DNA]</scope>
    <source>
        <strain evidence="2 3">NBRC 106135</strain>
    </source>
</reference>
<feature type="domain" description="Glycosyltransferase 2-like" evidence="1">
    <location>
        <begin position="7"/>
        <end position="133"/>
    </location>
</feature>
<organism evidence="2 3">
    <name type="scientific">Segetibacter aerophilus</name>
    <dbReference type="NCBI Taxonomy" id="670293"/>
    <lineage>
        <taxon>Bacteria</taxon>
        <taxon>Pseudomonadati</taxon>
        <taxon>Bacteroidota</taxon>
        <taxon>Chitinophagia</taxon>
        <taxon>Chitinophagales</taxon>
        <taxon>Chitinophagaceae</taxon>
        <taxon>Segetibacter</taxon>
    </lineage>
</organism>
<protein>
    <recommendedName>
        <fullName evidence="1">Glycosyltransferase 2-like domain-containing protein</fullName>
    </recommendedName>
</protein>
<dbReference type="PANTHER" id="PTHR22916:SF65">
    <property type="entry name" value="SLR1065 PROTEIN"/>
    <property type="match status" value="1"/>
</dbReference>
<name>A0A512B6L8_9BACT</name>
<evidence type="ECO:0000313" key="3">
    <source>
        <dbReference type="Proteomes" id="UP000321513"/>
    </source>
</evidence>
<dbReference type="CDD" id="cd06433">
    <property type="entry name" value="GT_2_WfgS_like"/>
    <property type="match status" value="1"/>
</dbReference>
<dbReference type="Gene3D" id="3.90.550.10">
    <property type="entry name" value="Spore Coat Polysaccharide Biosynthesis Protein SpsA, Chain A"/>
    <property type="match status" value="1"/>
</dbReference>
<dbReference type="SUPFAM" id="SSF53448">
    <property type="entry name" value="Nucleotide-diphospho-sugar transferases"/>
    <property type="match status" value="1"/>
</dbReference>